<evidence type="ECO:0000256" key="6">
    <source>
        <dbReference type="ARBA" id="ARBA00022989"/>
    </source>
</evidence>
<dbReference type="EMBL" id="AP019695">
    <property type="protein sequence ID" value="BBK23913.1"/>
    <property type="molecule type" value="Genomic_DNA"/>
</dbReference>
<dbReference type="Gene3D" id="1.20.81.30">
    <property type="entry name" value="Type II secretion system (T2SS), domain F"/>
    <property type="match status" value="2"/>
</dbReference>
<evidence type="ECO:0000256" key="7">
    <source>
        <dbReference type="ARBA" id="ARBA00023136"/>
    </source>
</evidence>
<evidence type="ECO:0000259" key="10">
    <source>
        <dbReference type="Pfam" id="PF00482"/>
    </source>
</evidence>
<dbReference type="PRINTS" id="PR00812">
    <property type="entry name" value="BCTERIALGSPF"/>
</dbReference>
<comment type="similarity">
    <text evidence="2">Belongs to the GSP F family.</text>
</comment>
<proteinExistence type="inferred from homology"/>
<keyword evidence="7 9" id="KW-0472">Membrane</keyword>
<reference evidence="12" key="1">
    <citation type="submission" date="2019-05" db="EMBL/GenBank/DDBJ databases">
        <title>Complete genome sequencing of Absiella argi strain JCM 30884.</title>
        <authorList>
            <person name="Sakamoto M."/>
            <person name="Murakami T."/>
            <person name="Mori H."/>
        </authorList>
    </citation>
    <scope>NUCLEOTIDE SEQUENCE [LARGE SCALE GENOMIC DNA]</scope>
    <source>
        <strain evidence="12">JCM 30884</strain>
    </source>
</reference>
<keyword evidence="4" id="KW-0997">Cell inner membrane</keyword>
<evidence type="ECO:0000256" key="4">
    <source>
        <dbReference type="ARBA" id="ARBA00022519"/>
    </source>
</evidence>
<feature type="transmembrane region" description="Helical" evidence="9">
    <location>
        <begin position="319"/>
        <end position="343"/>
    </location>
</feature>
<gene>
    <name evidence="11" type="ORF">Aargi30884_28160</name>
</gene>
<keyword evidence="3" id="KW-1003">Cell membrane</keyword>
<protein>
    <recommendedName>
        <fullName evidence="10">Type II secretion system protein GspF domain-containing protein</fullName>
    </recommendedName>
</protein>
<evidence type="ECO:0000256" key="8">
    <source>
        <dbReference type="SAM" id="Coils"/>
    </source>
</evidence>
<dbReference type="InterPro" id="IPR018076">
    <property type="entry name" value="T2SS_GspF_dom"/>
</dbReference>
<evidence type="ECO:0000256" key="1">
    <source>
        <dbReference type="ARBA" id="ARBA00004429"/>
    </source>
</evidence>
<evidence type="ECO:0000256" key="2">
    <source>
        <dbReference type="ARBA" id="ARBA00005745"/>
    </source>
</evidence>
<dbReference type="InterPro" id="IPR003004">
    <property type="entry name" value="GspF/PilC"/>
</dbReference>
<feature type="domain" description="Type II secretion system protein GspF" evidence="10">
    <location>
        <begin position="217"/>
        <end position="337"/>
    </location>
</feature>
<name>A0A6N4TMD8_9FIRM</name>
<evidence type="ECO:0000313" key="11">
    <source>
        <dbReference type="EMBL" id="BBK23913.1"/>
    </source>
</evidence>
<dbReference type="PANTHER" id="PTHR30012:SF0">
    <property type="entry name" value="TYPE II SECRETION SYSTEM PROTEIN F-RELATED"/>
    <property type="match status" value="1"/>
</dbReference>
<keyword evidence="12" id="KW-1185">Reference proteome</keyword>
<feature type="coiled-coil region" evidence="8">
    <location>
        <begin position="236"/>
        <end position="263"/>
    </location>
</feature>
<evidence type="ECO:0000313" key="12">
    <source>
        <dbReference type="Proteomes" id="UP000464754"/>
    </source>
</evidence>
<organism evidence="11 12">
    <name type="scientific">Amedibacterium intestinale</name>
    <dbReference type="NCBI Taxonomy" id="2583452"/>
    <lineage>
        <taxon>Bacteria</taxon>
        <taxon>Bacillati</taxon>
        <taxon>Bacillota</taxon>
        <taxon>Erysipelotrichia</taxon>
        <taxon>Erysipelotrichales</taxon>
        <taxon>Erysipelotrichaceae</taxon>
        <taxon>Amedibacterium</taxon>
    </lineage>
</organism>
<comment type="subcellular location">
    <subcellularLocation>
        <location evidence="1">Cell inner membrane</location>
        <topology evidence="1">Multi-pass membrane protein</topology>
    </subcellularLocation>
</comment>
<dbReference type="KEGG" id="aarg:Aargi30884_28160"/>
<dbReference type="InterPro" id="IPR042094">
    <property type="entry name" value="T2SS_GspF_sf"/>
</dbReference>
<feature type="transmembrane region" description="Helical" evidence="9">
    <location>
        <begin position="166"/>
        <end position="184"/>
    </location>
</feature>
<dbReference type="PANTHER" id="PTHR30012">
    <property type="entry name" value="GENERAL SECRETION PATHWAY PROTEIN"/>
    <property type="match status" value="1"/>
</dbReference>
<dbReference type="RefSeq" id="WP_118277649.1">
    <property type="nucleotide sequence ID" value="NZ_AP019695.1"/>
</dbReference>
<sequence>MKETLLTNSELANFTSQMALILQAGISPYEGISIMVEDSDNDKTKQFLSSIEELLNQGETLYTSLQHTNAFPAYALHMIQIGELSGRLEEVMGSLSIHYQRQYENNESIKSAVSYPLIMIVMMFVVILVLITKVLPIFNQVFEQLGTSISGFSKTVLDIGKSFSTYSYIYIGILLLLLLCFVYFTKSEQGKMKFYDFLTKLRFTKNLTWKLALSKFTSGMSIALSSGLDVSQSMEMAKELIDHKQLKAKITEAEKMLEDHDLATSLIQTKIVTGMYARLLKIGNKTGHTDQIMKEIADRYDQETNEGIIHFISIIEPTLVAVLSILVGIILLSVMLPLIGIMATL</sequence>
<evidence type="ECO:0000256" key="5">
    <source>
        <dbReference type="ARBA" id="ARBA00022692"/>
    </source>
</evidence>
<keyword evidence="5 9" id="KW-0812">Transmembrane</keyword>
<dbReference type="AlphaFoldDB" id="A0A6N4TMD8"/>
<evidence type="ECO:0000256" key="9">
    <source>
        <dbReference type="SAM" id="Phobius"/>
    </source>
</evidence>
<feature type="transmembrane region" description="Helical" evidence="9">
    <location>
        <begin position="117"/>
        <end position="138"/>
    </location>
</feature>
<keyword evidence="8" id="KW-0175">Coiled coil</keyword>
<dbReference type="GO" id="GO:0005886">
    <property type="term" value="C:plasma membrane"/>
    <property type="evidence" value="ECO:0007669"/>
    <property type="project" value="UniProtKB-SubCell"/>
</dbReference>
<dbReference type="Proteomes" id="UP000464754">
    <property type="component" value="Chromosome"/>
</dbReference>
<dbReference type="Pfam" id="PF00482">
    <property type="entry name" value="T2SSF"/>
    <property type="match status" value="2"/>
</dbReference>
<evidence type="ECO:0000256" key="3">
    <source>
        <dbReference type="ARBA" id="ARBA00022475"/>
    </source>
</evidence>
<accession>A0A6N4TMD8</accession>
<dbReference type="FunFam" id="1.20.81.30:FF:000001">
    <property type="entry name" value="Type II secretion system protein F"/>
    <property type="match status" value="1"/>
</dbReference>
<feature type="domain" description="Type II secretion system protein GspF" evidence="10">
    <location>
        <begin position="14"/>
        <end position="136"/>
    </location>
</feature>
<keyword evidence="6 9" id="KW-1133">Transmembrane helix</keyword>